<organism evidence="4 5">
    <name type="scientific">Drouetiella hepatica Uher 2000/2452</name>
    <dbReference type="NCBI Taxonomy" id="904376"/>
    <lineage>
        <taxon>Bacteria</taxon>
        <taxon>Bacillati</taxon>
        <taxon>Cyanobacteriota</taxon>
        <taxon>Cyanophyceae</taxon>
        <taxon>Oculatellales</taxon>
        <taxon>Oculatellaceae</taxon>
        <taxon>Drouetiella</taxon>
    </lineage>
</organism>
<evidence type="ECO:0000313" key="5">
    <source>
        <dbReference type="Proteomes" id="UP000757435"/>
    </source>
</evidence>
<reference evidence="4" key="2">
    <citation type="journal article" date="2022" name="Microbiol. Resour. Announc.">
        <title>Metagenome Sequencing to Explore Phylogenomics of Terrestrial Cyanobacteria.</title>
        <authorList>
            <person name="Ward R.D."/>
            <person name="Stajich J.E."/>
            <person name="Johansen J.R."/>
            <person name="Huntemann M."/>
            <person name="Clum A."/>
            <person name="Foster B."/>
            <person name="Foster B."/>
            <person name="Roux S."/>
            <person name="Palaniappan K."/>
            <person name="Varghese N."/>
            <person name="Mukherjee S."/>
            <person name="Reddy T.B.K."/>
            <person name="Daum C."/>
            <person name="Copeland A."/>
            <person name="Chen I.A."/>
            <person name="Ivanova N.N."/>
            <person name="Kyrpides N.C."/>
            <person name="Shapiro N."/>
            <person name="Eloe-Fadrosh E.A."/>
            <person name="Pietrasiak N."/>
        </authorList>
    </citation>
    <scope>NUCLEOTIDE SEQUENCE</scope>
    <source>
        <strain evidence="4">UHER 2000/2452</strain>
    </source>
</reference>
<dbReference type="Proteomes" id="UP000757435">
    <property type="component" value="Unassembled WGS sequence"/>
</dbReference>
<accession>A0A951ULS0</accession>
<dbReference type="Gene3D" id="1.10.357.10">
    <property type="entry name" value="Tetracycline Repressor, domain 2"/>
    <property type="match status" value="1"/>
</dbReference>
<dbReference type="Pfam" id="PF00440">
    <property type="entry name" value="TetR_N"/>
    <property type="match status" value="1"/>
</dbReference>
<dbReference type="PANTHER" id="PTHR43479:SF11">
    <property type="entry name" value="ACREF_ENVCD OPERON REPRESSOR-RELATED"/>
    <property type="match status" value="1"/>
</dbReference>
<feature type="domain" description="HTH tetR-type" evidence="3">
    <location>
        <begin position="8"/>
        <end position="68"/>
    </location>
</feature>
<comment type="caution">
    <text evidence="4">The sequence shown here is derived from an EMBL/GenBank/DDBJ whole genome shotgun (WGS) entry which is preliminary data.</text>
</comment>
<evidence type="ECO:0000256" key="2">
    <source>
        <dbReference type="PROSITE-ProRule" id="PRU00335"/>
    </source>
</evidence>
<gene>
    <name evidence="4" type="ORF">KME15_04765</name>
</gene>
<dbReference type="InterPro" id="IPR050624">
    <property type="entry name" value="HTH-type_Tx_Regulator"/>
</dbReference>
<dbReference type="InterPro" id="IPR001647">
    <property type="entry name" value="HTH_TetR"/>
</dbReference>
<dbReference type="GO" id="GO:0003677">
    <property type="term" value="F:DNA binding"/>
    <property type="evidence" value="ECO:0007669"/>
    <property type="project" value="UniProtKB-UniRule"/>
</dbReference>
<protein>
    <submittedName>
        <fullName evidence="4">TetR/AcrR family transcriptional regulator</fullName>
    </submittedName>
</protein>
<sequence>MPKVVDSELYRKELLHKCFDLLAEKGYANVTTRQISKELGISTGALYHYFPSKKILFEQLVEEMSQQDEVMLRAAAQGASTLPERIAALGQFLVEHESYFVKQAVIWIDFCQHTDLHEILNNPVFQQVDEQYQQMITSVLGLSNPKVARFIWTLINGVLIEQIGSDESFPFGEQIDLLVNMLTAYFEKHGV</sequence>
<dbReference type="InterPro" id="IPR023772">
    <property type="entry name" value="DNA-bd_HTH_TetR-type_CS"/>
</dbReference>
<feature type="DNA-binding region" description="H-T-H motif" evidence="2">
    <location>
        <begin position="31"/>
        <end position="50"/>
    </location>
</feature>
<evidence type="ECO:0000259" key="3">
    <source>
        <dbReference type="PROSITE" id="PS50977"/>
    </source>
</evidence>
<name>A0A951ULS0_9CYAN</name>
<dbReference type="AlphaFoldDB" id="A0A951ULS0"/>
<dbReference type="EMBL" id="JAHHHD010000003">
    <property type="protein sequence ID" value="MBW4657964.1"/>
    <property type="molecule type" value="Genomic_DNA"/>
</dbReference>
<dbReference type="PRINTS" id="PR00455">
    <property type="entry name" value="HTHTETR"/>
</dbReference>
<evidence type="ECO:0000313" key="4">
    <source>
        <dbReference type="EMBL" id="MBW4657964.1"/>
    </source>
</evidence>
<keyword evidence="1 2" id="KW-0238">DNA-binding</keyword>
<evidence type="ECO:0000256" key="1">
    <source>
        <dbReference type="ARBA" id="ARBA00023125"/>
    </source>
</evidence>
<dbReference type="SUPFAM" id="SSF46689">
    <property type="entry name" value="Homeodomain-like"/>
    <property type="match status" value="1"/>
</dbReference>
<dbReference type="PROSITE" id="PS01081">
    <property type="entry name" value="HTH_TETR_1"/>
    <property type="match status" value="1"/>
</dbReference>
<reference evidence="4" key="1">
    <citation type="submission" date="2021-05" db="EMBL/GenBank/DDBJ databases">
        <authorList>
            <person name="Pietrasiak N."/>
            <person name="Ward R."/>
            <person name="Stajich J.E."/>
            <person name="Kurbessoian T."/>
        </authorList>
    </citation>
    <scope>NUCLEOTIDE SEQUENCE</scope>
    <source>
        <strain evidence="4">UHER 2000/2452</strain>
    </source>
</reference>
<dbReference type="PANTHER" id="PTHR43479">
    <property type="entry name" value="ACREF/ENVCD OPERON REPRESSOR-RELATED"/>
    <property type="match status" value="1"/>
</dbReference>
<proteinExistence type="predicted"/>
<dbReference type="InterPro" id="IPR009057">
    <property type="entry name" value="Homeodomain-like_sf"/>
</dbReference>
<dbReference type="PROSITE" id="PS50977">
    <property type="entry name" value="HTH_TETR_2"/>
    <property type="match status" value="1"/>
</dbReference>